<dbReference type="FunFam" id="2.60.40.10:FF:000093">
    <property type="entry name" value="Down syndrome cell adhesion molecule, isoform B"/>
    <property type="match status" value="1"/>
</dbReference>
<dbReference type="InterPro" id="IPR003599">
    <property type="entry name" value="Ig_sub"/>
</dbReference>
<proteinExistence type="predicted"/>
<dbReference type="GO" id="GO:0007416">
    <property type="term" value="P:synapse assembly"/>
    <property type="evidence" value="ECO:0007669"/>
    <property type="project" value="TreeGrafter"/>
</dbReference>
<feature type="region of interest" description="Disordered" evidence="10">
    <location>
        <begin position="1444"/>
        <end position="1496"/>
    </location>
</feature>
<dbReference type="InterPro" id="IPR013783">
    <property type="entry name" value="Ig-like_fold"/>
</dbReference>
<dbReference type="PROSITE" id="PS50835">
    <property type="entry name" value="IG_LIKE"/>
    <property type="match status" value="5"/>
</dbReference>
<feature type="compositionally biased region" description="Gly residues" evidence="10">
    <location>
        <begin position="1149"/>
        <end position="1172"/>
    </location>
</feature>
<dbReference type="FunFam" id="2.60.40.10:FF:000104">
    <property type="entry name" value="Down syndrome cell adhesion molecule b"/>
    <property type="match status" value="1"/>
</dbReference>
<keyword evidence="8" id="KW-1015">Disulfide bond</keyword>
<feature type="compositionally biased region" description="Basic and acidic residues" evidence="10">
    <location>
        <begin position="1301"/>
        <end position="1311"/>
    </location>
</feature>
<evidence type="ECO:0008006" key="16">
    <source>
        <dbReference type="Google" id="ProtNLM"/>
    </source>
</evidence>
<feature type="compositionally biased region" description="Polar residues" evidence="10">
    <location>
        <begin position="1278"/>
        <end position="1287"/>
    </location>
</feature>
<feature type="region of interest" description="Disordered" evidence="10">
    <location>
        <begin position="1245"/>
        <end position="1413"/>
    </location>
</feature>
<dbReference type="SMART" id="SM00408">
    <property type="entry name" value="IGc2"/>
    <property type="match status" value="5"/>
</dbReference>
<dbReference type="FunFam" id="2.60.40.10:FF:000028">
    <property type="entry name" value="Neuronal cell adhesion molecule"/>
    <property type="match status" value="1"/>
</dbReference>
<dbReference type="InterPro" id="IPR036179">
    <property type="entry name" value="Ig-like_dom_sf"/>
</dbReference>
<dbReference type="InterPro" id="IPR056754">
    <property type="entry name" value="DSCAM/DSCAML_C"/>
</dbReference>
<dbReference type="GO" id="GO:0016020">
    <property type="term" value="C:membrane"/>
    <property type="evidence" value="ECO:0007669"/>
    <property type="project" value="UniProtKB-SubCell"/>
</dbReference>
<gene>
    <name evidence="14" type="ORF">SK128_017781</name>
</gene>
<dbReference type="GO" id="GO:0045202">
    <property type="term" value="C:synapse"/>
    <property type="evidence" value="ECO:0007669"/>
    <property type="project" value="TreeGrafter"/>
</dbReference>
<dbReference type="Proteomes" id="UP001381693">
    <property type="component" value="Unassembled WGS sequence"/>
</dbReference>
<evidence type="ECO:0000256" key="1">
    <source>
        <dbReference type="ARBA" id="ARBA00004167"/>
    </source>
</evidence>
<dbReference type="InterPro" id="IPR013098">
    <property type="entry name" value="Ig_I-set"/>
</dbReference>
<feature type="domain" description="Ig-like" evidence="12">
    <location>
        <begin position="16"/>
        <end position="103"/>
    </location>
</feature>
<accession>A0AAN8ZYZ1</accession>
<dbReference type="CDD" id="cd00096">
    <property type="entry name" value="Ig"/>
    <property type="match status" value="2"/>
</dbReference>
<organism evidence="14 15">
    <name type="scientific">Halocaridina rubra</name>
    <name type="common">Hawaiian red shrimp</name>
    <dbReference type="NCBI Taxonomy" id="373956"/>
    <lineage>
        <taxon>Eukaryota</taxon>
        <taxon>Metazoa</taxon>
        <taxon>Ecdysozoa</taxon>
        <taxon>Arthropoda</taxon>
        <taxon>Crustacea</taxon>
        <taxon>Multicrustacea</taxon>
        <taxon>Malacostraca</taxon>
        <taxon>Eumalacostraca</taxon>
        <taxon>Eucarida</taxon>
        <taxon>Decapoda</taxon>
        <taxon>Pleocyemata</taxon>
        <taxon>Caridea</taxon>
        <taxon>Atyoidea</taxon>
        <taxon>Atyidae</taxon>
        <taxon>Halocaridina</taxon>
    </lineage>
</organism>
<feature type="domain" description="Fibronectin type-III" evidence="13">
    <location>
        <begin position="401"/>
        <end position="495"/>
    </location>
</feature>
<dbReference type="GO" id="GO:0030154">
    <property type="term" value="P:cell differentiation"/>
    <property type="evidence" value="ECO:0007669"/>
    <property type="project" value="UniProtKB-ARBA"/>
</dbReference>
<dbReference type="SUPFAM" id="SSF48726">
    <property type="entry name" value="Immunoglobulin"/>
    <property type="match status" value="5"/>
</dbReference>
<feature type="domain" description="Fibronectin type-III" evidence="13">
    <location>
        <begin position="602"/>
        <end position="698"/>
    </location>
</feature>
<keyword evidence="6 11" id="KW-1133">Transmembrane helix</keyword>
<evidence type="ECO:0000256" key="8">
    <source>
        <dbReference type="ARBA" id="ARBA00023157"/>
    </source>
</evidence>
<evidence type="ECO:0000256" key="6">
    <source>
        <dbReference type="ARBA" id="ARBA00022989"/>
    </source>
</evidence>
<evidence type="ECO:0000259" key="12">
    <source>
        <dbReference type="PROSITE" id="PS50835"/>
    </source>
</evidence>
<dbReference type="PROSITE" id="PS50853">
    <property type="entry name" value="FN3"/>
    <property type="match status" value="6"/>
</dbReference>
<dbReference type="GO" id="GO:0009653">
    <property type="term" value="P:anatomical structure morphogenesis"/>
    <property type="evidence" value="ECO:0007669"/>
    <property type="project" value="UniProtKB-ARBA"/>
</dbReference>
<dbReference type="Gene3D" id="2.60.40.10">
    <property type="entry name" value="Immunoglobulins"/>
    <property type="match status" value="11"/>
</dbReference>
<dbReference type="Pfam" id="PF00041">
    <property type="entry name" value="fn3"/>
    <property type="match status" value="5"/>
</dbReference>
<dbReference type="InterPro" id="IPR003598">
    <property type="entry name" value="Ig_sub2"/>
</dbReference>
<keyword evidence="15" id="KW-1185">Reference proteome</keyword>
<keyword evidence="3" id="KW-0732">Signal</keyword>
<keyword evidence="5" id="KW-0130">Cell adhesion</keyword>
<dbReference type="SMART" id="SM00060">
    <property type="entry name" value="FN3"/>
    <property type="match status" value="6"/>
</dbReference>
<sequence length="1496" mass="161401">MAGKVQHRARLNVYGPPTSRTQVNVSVVAGTEATLVCPVAGYPLTTVSWRLHGRPLTPTARRSPRGDGTLVIQTVEGDQDVGRYTCTVSNAQGSTATAAFFLSVVKPPVLADLKFPSGLVEKMRFSLSCSLLSGDLPISLRWSKNGRSLPQDPVLAETHSQFFSNLVFSDIRARHAGQYTCTASNAAASSTVTASMHVKVPPSWIVEPSDISVIGGEEVALECHAQGTPPPTVTWKRASDGVGMEEWASVVGDVWRIKIPRAGSLRIRDAREQDSGRYLCQAQNGVNPPISKTISLSVLEGARVEHRMSNESAAVGDTLHLRCPVRGDLPMTFSWSRDGITITAAPSSGMEIRSEDDGRTSVLVIRPTTRAHAAVYTCQASNRYGSDSSTIFVNIVERPDPPAHVHVQDVTSRQVKLAWAPPFDGNSPLTHYLLQHWAARSHSQMPINTTLSPEVTEAVINDLSPGTAYHVQVVAVNQRGISPPSPTLSITTLQEPPTASPTRLQVRAHKQGAVMVSWQPPASHLSPGEVTGYQVGYQETEGDDVGDYQWRNVKKGELTTEITGLRHYTLYAVTVRAVNQVGAGPPAPPYSVTTSQGVPSAPPENVECNPLSSQALRVRWSPLAPHFSNGPVQGYKVFYKRTTNIEGTNPVEIKRTTNLETNLQGLGRFTNYSVRVLAFTAAGDGVISASVFCSTLPDVPGAPASVKALSSGENEVLVSWLPPDQPNGVILQYTLYYRPLNNNQNTKSLIVAPEVGSSPWAEISREVGSLDEHIRYEFWVTASTREGEGAASRVVSQSPSSRVGAQIRSFGQVVEVVAGGSLTLPCAVVGSPQPAVTWTQLTRDKTLQPQSLPDNSLHVSVVGADVAGNYTCHAHNPHGRDDVMWEVKVVQVPPPPTLTVKYSTETSIHLSWVTTGTGGKPIIGFVVRYSLEEENSWIEENIEPGESSYALQNLRCGSTYRVQVAAINIVGRGEASRTHNIRTRGAAPPQPRHPDLISVNSSAITLHLYTWPTGGCPITSWNVEYRSHTSSIFTPVGAHLQPTTDSFTISELAPFTWYQIRITAKNAAGVATATYDVATTSHTGATLAPESVVEVVRQNGPPLYLDPHVLAPIVSGVACTLALLLCVGLLVTRGRARFLKSSTEKAHGGRGNGGLRTTGCISGRGGRRGSGGPTYTRSLAELQNHRNDSQEQLSPAAQAKHDEAYSVEDTYEIYPYATFGVPPSVGGGGALDYTLQFQTFGHQECFEGQPLPPRSSSSSFMGGKRRDGGPGPTAEISCISSQQTLPISSVGVRGRPCRRTKSGDETNRGSDSEQDTSGGSPGATPAQPGADTYKVPVRLRRGPDFTFHPPDSSTESNDERSPVPPRRPPHQQQQQKQQQQQQQQQPLKPQQQQQPANTQLPHQPHAHPPPQHMRRYHAFTPAHVLRSNTLESVYSVEGAVGGPLRPPTGFSDSRELSEAECDRDPRETALVAGTPRGLQPRRPVATRTGNDYSIHV</sequence>
<protein>
    <recommendedName>
        <fullName evidence="16">Down syndrome cell adhesion molecule-like protein Dscam2</fullName>
    </recommendedName>
</protein>
<dbReference type="PANTHER" id="PTHR13817">
    <property type="entry name" value="TITIN"/>
    <property type="match status" value="1"/>
</dbReference>
<feature type="compositionally biased region" description="Polar residues" evidence="10">
    <location>
        <begin position="1487"/>
        <end position="1496"/>
    </location>
</feature>
<dbReference type="CDD" id="cd00063">
    <property type="entry name" value="FN3"/>
    <property type="match status" value="6"/>
</dbReference>
<feature type="domain" description="Ig-like" evidence="12">
    <location>
        <begin position="799"/>
        <end position="890"/>
    </location>
</feature>
<dbReference type="PANTHER" id="PTHR13817:SF166">
    <property type="entry name" value="NEURONAL IGCAM-RELATED"/>
    <property type="match status" value="1"/>
</dbReference>
<comment type="subcellular location">
    <subcellularLocation>
        <location evidence="1">Membrane</location>
        <topology evidence="1">Single-pass membrane protein</topology>
    </subcellularLocation>
</comment>
<dbReference type="Pfam" id="PF13927">
    <property type="entry name" value="Ig_3"/>
    <property type="match status" value="3"/>
</dbReference>
<dbReference type="FunFam" id="2.60.40.10:FF:000333">
    <property type="entry name" value="Down syndrome cell adhesion molecule"/>
    <property type="match status" value="1"/>
</dbReference>
<evidence type="ECO:0000256" key="9">
    <source>
        <dbReference type="ARBA" id="ARBA00023319"/>
    </source>
</evidence>
<evidence type="ECO:0000256" key="11">
    <source>
        <dbReference type="SAM" id="Phobius"/>
    </source>
</evidence>
<evidence type="ECO:0000313" key="14">
    <source>
        <dbReference type="EMBL" id="KAK7073926.1"/>
    </source>
</evidence>
<name>A0AAN8ZYZ1_HALRR</name>
<evidence type="ECO:0000256" key="7">
    <source>
        <dbReference type="ARBA" id="ARBA00023136"/>
    </source>
</evidence>
<feature type="domain" description="Ig-like" evidence="12">
    <location>
        <begin position="302"/>
        <end position="394"/>
    </location>
</feature>
<dbReference type="EMBL" id="JAXCGZ010011930">
    <property type="protein sequence ID" value="KAK7073926.1"/>
    <property type="molecule type" value="Genomic_DNA"/>
</dbReference>
<feature type="compositionally biased region" description="Low complexity" evidence="10">
    <location>
        <begin position="1370"/>
        <end position="1403"/>
    </location>
</feature>
<dbReference type="SUPFAM" id="SSF49265">
    <property type="entry name" value="Fibronectin type III"/>
    <property type="match status" value="3"/>
</dbReference>
<feature type="domain" description="Fibronectin type-III" evidence="13">
    <location>
        <begin position="894"/>
        <end position="986"/>
    </location>
</feature>
<dbReference type="InterPro" id="IPR003961">
    <property type="entry name" value="FN3_dom"/>
</dbReference>
<keyword evidence="9" id="KW-0393">Immunoglobulin domain</keyword>
<evidence type="ECO:0000256" key="10">
    <source>
        <dbReference type="SAM" id="MobiDB-lite"/>
    </source>
</evidence>
<feature type="compositionally biased region" description="Basic and acidic residues" evidence="10">
    <location>
        <begin position="1452"/>
        <end position="1467"/>
    </location>
</feature>
<dbReference type="SMART" id="SM00409">
    <property type="entry name" value="IG"/>
    <property type="match status" value="5"/>
</dbReference>
<reference evidence="14 15" key="1">
    <citation type="submission" date="2023-11" db="EMBL/GenBank/DDBJ databases">
        <title>Halocaridina rubra genome assembly.</title>
        <authorList>
            <person name="Smith C."/>
        </authorList>
    </citation>
    <scope>NUCLEOTIDE SEQUENCE [LARGE SCALE GENOMIC DNA]</scope>
    <source>
        <strain evidence="14">EP-1</strain>
        <tissue evidence="14">Whole</tissue>
    </source>
</reference>
<comment type="caution">
    <text evidence="14">The sequence shown here is derived from an EMBL/GenBank/DDBJ whole genome shotgun (WGS) entry which is preliminary data.</text>
</comment>
<dbReference type="InterPro" id="IPR007110">
    <property type="entry name" value="Ig-like_dom"/>
</dbReference>
<feature type="region of interest" description="Disordered" evidence="10">
    <location>
        <begin position="1142"/>
        <end position="1176"/>
    </location>
</feature>
<keyword evidence="7 11" id="KW-0472">Membrane</keyword>
<feature type="domain" description="Ig-like" evidence="12">
    <location>
        <begin position="107"/>
        <end position="193"/>
    </location>
</feature>
<keyword evidence="4" id="KW-0677">Repeat</keyword>
<feature type="domain" description="Fibronectin type-III" evidence="13">
    <location>
        <begin position="702"/>
        <end position="802"/>
    </location>
</feature>
<evidence type="ECO:0000256" key="2">
    <source>
        <dbReference type="ARBA" id="ARBA00022692"/>
    </source>
</evidence>
<evidence type="ECO:0000256" key="3">
    <source>
        <dbReference type="ARBA" id="ARBA00022729"/>
    </source>
</evidence>
<evidence type="ECO:0000313" key="15">
    <source>
        <dbReference type="Proteomes" id="UP001381693"/>
    </source>
</evidence>
<dbReference type="Pfam" id="PF25059">
    <property type="entry name" value="FN3_DSCAM-DSCAML_C"/>
    <property type="match status" value="1"/>
</dbReference>
<dbReference type="InterPro" id="IPR036116">
    <property type="entry name" value="FN3_sf"/>
</dbReference>
<dbReference type="InterPro" id="IPR050964">
    <property type="entry name" value="Striated_Muscle_Regulatory"/>
</dbReference>
<evidence type="ECO:0000256" key="5">
    <source>
        <dbReference type="ARBA" id="ARBA00022889"/>
    </source>
</evidence>
<feature type="transmembrane region" description="Helical" evidence="11">
    <location>
        <begin position="1109"/>
        <end position="1131"/>
    </location>
</feature>
<evidence type="ECO:0000256" key="4">
    <source>
        <dbReference type="ARBA" id="ARBA00022737"/>
    </source>
</evidence>
<feature type="domain" description="Fibronectin type-III" evidence="13">
    <location>
        <begin position="990"/>
        <end position="1086"/>
    </location>
</feature>
<dbReference type="PRINTS" id="PR00014">
    <property type="entry name" value="FNTYPEIII"/>
</dbReference>
<feature type="domain" description="Ig-like" evidence="12">
    <location>
        <begin position="202"/>
        <end position="297"/>
    </location>
</feature>
<dbReference type="GO" id="GO:0007156">
    <property type="term" value="P:homophilic cell adhesion via plasma membrane adhesion molecules"/>
    <property type="evidence" value="ECO:0007669"/>
    <property type="project" value="TreeGrafter"/>
</dbReference>
<evidence type="ECO:0000259" key="13">
    <source>
        <dbReference type="PROSITE" id="PS50853"/>
    </source>
</evidence>
<feature type="domain" description="Fibronectin type-III" evidence="13">
    <location>
        <begin position="500"/>
        <end position="597"/>
    </location>
</feature>
<keyword evidence="2 11" id="KW-0812">Transmembrane</keyword>
<dbReference type="Pfam" id="PF07679">
    <property type="entry name" value="I-set"/>
    <property type="match status" value="2"/>
</dbReference>